<proteinExistence type="predicted"/>
<dbReference type="RefSeq" id="WP_367781079.1">
    <property type="nucleotide sequence ID" value="NZ_JBFMIA010000314.1"/>
</dbReference>
<evidence type="ECO:0000313" key="2">
    <source>
        <dbReference type="EMBL" id="MEW9503618.1"/>
    </source>
</evidence>
<feature type="non-terminal residue" evidence="2">
    <location>
        <position position="76"/>
    </location>
</feature>
<dbReference type="EMBL" id="JBFMIA010000314">
    <property type="protein sequence ID" value="MEW9503618.1"/>
    <property type="molecule type" value="Genomic_DNA"/>
</dbReference>
<name>A0ABV3QA58_9BACL</name>
<protein>
    <submittedName>
        <fullName evidence="2">Phage tail protein</fullName>
    </submittedName>
</protein>
<reference evidence="2 3" key="1">
    <citation type="journal article" date="1979" name="Int. J. Syst. Evol. Microbiol.">
        <title>Bacillus globisporus subsp. marinus subsp. nov.</title>
        <authorList>
            <person name="Liu H."/>
        </authorList>
    </citation>
    <scope>NUCLEOTIDE SEQUENCE [LARGE SCALE GENOMIC DNA]</scope>
    <source>
        <strain evidence="2 3">DSM 1297</strain>
    </source>
</reference>
<keyword evidence="3" id="KW-1185">Reference proteome</keyword>
<dbReference type="Proteomes" id="UP001556040">
    <property type="component" value="Unassembled WGS sequence"/>
</dbReference>
<dbReference type="InterPro" id="IPR010572">
    <property type="entry name" value="Tail_dom"/>
</dbReference>
<comment type="caution">
    <text evidence="2">The sequence shown here is derived from an EMBL/GenBank/DDBJ whole genome shotgun (WGS) entry which is preliminary data.</text>
</comment>
<organism evidence="2 3">
    <name type="scientific">Jeotgalibacillus marinus</name>
    <dbReference type="NCBI Taxonomy" id="86667"/>
    <lineage>
        <taxon>Bacteria</taxon>
        <taxon>Bacillati</taxon>
        <taxon>Bacillota</taxon>
        <taxon>Bacilli</taxon>
        <taxon>Bacillales</taxon>
        <taxon>Caryophanaceae</taxon>
        <taxon>Jeotgalibacillus</taxon>
    </lineage>
</organism>
<feature type="non-terminal residue" evidence="2">
    <location>
        <position position="1"/>
    </location>
</feature>
<sequence>SAISLEKIAGLEHEKVRLGDTVFIIDREFVPEILVEGRVIELKRVRNEPERTEIKLGNFLPLYTDDTRLDDVVDTI</sequence>
<dbReference type="Pfam" id="PF06605">
    <property type="entry name" value="Prophage_tail"/>
    <property type="match status" value="1"/>
</dbReference>
<gene>
    <name evidence="2" type="ORF">AB1471_17985</name>
</gene>
<evidence type="ECO:0000313" key="3">
    <source>
        <dbReference type="Proteomes" id="UP001556040"/>
    </source>
</evidence>
<feature type="domain" description="Tail spike" evidence="1">
    <location>
        <begin position="2"/>
        <end position="61"/>
    </location>
</feature>
<accession>A0ABV3QA58</accession>
<evidence type="ECO:0000259" key="1">
    <source>
        <dbReference type="Pfam" id="PF06605"/>
    </source>
</evidence>